<dbReference type="EMBL" id="FMHT01000003">
    <property type="protein sequence ID" value="SCL35433.1"/>
    <property type="molecule type" value="Genomic_DNA"/>
</dbReference>
<dbReference type="InterPro" id="IPR032708">
    <property type="entry name" value="McjB_C"/>
</dbReference>
<organism evidence="2 3">
    <name type="scientific">Micromonospora nigra</name>
    <dbReference type="NCBI Taxonomy" id="145857"/>
    <lineage>
        <taxon>Bacteria</taxon>
        <taxon>Bacillati</taxon>
        <taxon>Actinomycetota</taxon>
        <taxon>Actinomycetes</taxon>
        <taxon>Micromonosporales</taxon>
        <taxon>Micromonosporaceae</taxon>
        <taxon>Micromonospora</taxon>
    </lineage>
</organism>
<dbReference type="Pfam" id="PF13471">
    <property type="entry name" value="Transglut_core3"/>
    <property type="match status" value="1"/>
</dbReference>
<protein>
    <submittedName>
        <fullName evidence="2">Transglutaminase-like superfamily protein</fullName>
    </submittedName>
</protein>
<dbReference type="Proteomes" id="UP000199699">
    <property type="component" value="Unassembled WGS sequence"/>
</dbReference>
<evidence type="ECO:0000313" key="2">
    <source>
        <dbReference type="EMBL" id="SCL35433.1"/>
    </source>
</evidence>
<feature type="domain" description="Microcin J25-processing protein McjB C-terminal" evidence="1">
    <location>
        <begin position="27"/>
        <end position="70"/>
    </location>
</feature>
<dbReference type="AlphaFoldDB" id="A0A1C6T1L4"/>
<evidence type="ECO:0000259" key="1">
    <source>
        <dbReference type="Pfam" id="PF13471"/>
    </source>
</evidence>
<evidence type="ECO:0000313" key="3">
    <source>
        <dbReference type="Proteomes" id="UP000199699"/>
    </source>
</evidence>
<name>A0A1C6T1L4_9ACTN</name>
<gene>
    <name evidence="2" type="ORF">GA0070616_5226</name>
</gene>
<reference evidence="2 3" key="1">
    <citation type="submission" date="2016-06" db="EMBL/GenBank/DDBJ databases">
        <authorList>
            <person name="Kjaerup R.B."/>
            <person name="Dalgaard T.S."/>
            <person name="Juul-Madsen H.R."/>
        </authorList>
    </citation>
    <scope>NUCLEOTIDE SEQUENCE [LARGE SCALE GENOMIC DNA]</scope>
    <source>
        <strain evidence="2 3">DSM 43818</strain>
    </source>
</reference>
<dbReference type="STRING" id="145857.GA0070616_5226"/>
<sequence length="106" mass="11587">MDDIRLPGPPDVAAAHPGVVRGVLRRTGANCSERCLVLQRWYGGQRVARTVVIVVTAPSSGFHAHAWLDGDSDAEREAMVEILRRPVPPAWLTPRRGAAEAWAGRR</sequence>
<keyword evidence="3" id="KW-1185">Reference proteome</keyword>
<accession>A0A1C6T1L4</accession>
<proteinExistence type="predicted"/>